<dbReference type="InterPro" id="IPR007172">
    <property type="entry name" value="DUF374"/>
</dbReference>
<reference evidence="2 3" key="1">
    <citation type="submission" date="2018-05" db="EMBL/GenBank/DDBJ databases">
        <title>Reference genomes for bee gut microbiota database.</title>
        <authorList>
            <person name="Ellegaard K.M."/>
        </authorList>
    </citation>
    <scope>NUCLEOTIDE SEQUENCE [LARGE SCALE GENOMIC DNA]</scope>
    <source>
        <strain evidence="2 3">ESL0284</strain>
    </source>
</reference>
<proteinExistence type="predicted"/>
<dbReference type="Proteomes" id="UP000247565">
    <property type="component" value="Unassembled WGS sequence"/>
</dbReference>
<evidence type="ECO:0000313" key="3">
    <source>
        <dbReference type="Proteomes" id="UP000247565"/>
    </source>
</evidence>
<evidence type="ECO:0000313" key="2">
    <source>
        <dbReference type="EMBL" id="PXZ00314.1"/>
    </source>
</evidence>
<evidence type="ECO:0000259" key="1">
    <source>
        <dbReference type="Pfam" id="PF04028"/>
    </source>
</evidence>
<name>A0A318MW93_9PROT</name>
<accession>A0A318MW93</accession>
<dbReference type="AlphaFoldDB" id="A0A318MW93"/>
<organism evidence="2 3">
    <name type="scientific">Commensalibacter melissae</name>
    <dbReference type="NCBI Taxonomy" id="2070537"/>
    <lineage>
        <taxon>Bacteria</taxon>
        <taxon>Pseudomonadati</taxon>
        <taxon>Pseudomonadota</taxon>
        <taxon>Alphaproteobacteria</taxon>
        <taxon>Acetobacterales</taxon>
        <taxon>Acetobacteraceae</taxon>
    </lineage>
</organism>
<protein>
    <recommendedName>
        <fullName evidence="1">DUF374 domain-containing protein</fullName>
    </recommendedName>
</protein>
<dbReference type="EMBL" id="QGLT01000003">
    <property type="protein sequence ID" value="PXZ00314.1"/>
    <property type="molecule type" value="Genomic_DNA"/>
</dbReference>
<sequence length="224" mass="25377">MFASIKKIIQNSLIFILRGYLKLALQTTCWQFDIDPQARSLLTCRDGQPALVIFWHETLILSPRLWWWALPQNPYLTLYVLISKNNDGRLISKIVNPWRIWTVQGSANKNGQDKGGATAFRKLLKLSKAGHLIAIMPDGPRGPRHHLHPGLIKLALLAKTKIVPVGAYCSSIRLNNWDKLIVPLPFGKGKMVCRTPIEVTKKNYDTIETEIINQLHQANQLAQS</sequence>
<comment type="caution">
    <text evidence="2">The sequence shown here is derived from an EMBL/GenBank/DDBJ whole genome shotgun (WGS) entry which is preliminary data.</text>
</comment>
<dbReference type="OrthoDB" id="9810508at2"/>
<keyword evidence="3" id="KW-1185">Reference proteome</keyword>
<feature type="domain" description="DUF374" evidence="1">
    <location>
        <begin position="77"/>
        <end position="144"/>
    </location>
</feature>
<dbReference type="RefSeq" id="WP_110439237.1">
    <property type="nucleotide sequence ID" value="NZ_CP046393.1"/>
</dbReference>
<dbReference type="Pfam" id="PF04028">
    <property type="entry name" value="DUF374"/>
    <property type="match status" value="1"/>
</dbReference>
<gene>
    <name evidence="2" type="ORF">DK869_06710</name>
</gene>